<dbReference type="InterPro" id="IPR003323">
    <property type="entry name" value="OTU_dom"/>
</dbReference>
<dbReference type="InterPro" id="IPR019400">
    <property type="entry name" value="Peptidase_C65_otubain"/>
</dbReference>
<protein>
    <recommendedName>
        <fullName evidence="2">ubiquitinyl hydrolase 1</fullName>
        <ecNumber evidence="2">3.4.19.12</ecNumber>
    </recommendedName>
</protein>
<feature type="region of interest" description="Disordered" evidence="7">
    <location>
        <begin position="464"/>
        <end position="492"/>
    </location>
</feature>
<name>A0AA40DB36_9PEZI</name>
<reference evidence="9" key="1">
    <citation type="submission" date="2023-06" db="EMBL/GenBank/DDBJ databases">
        <title>Genome-scale phylogeny and comparative genomics of the fungal order Sordariales.</title>
        <authorList>
            <consortium name="Lawrence Berkeley National Laboratory"/>
            <person name="Hensen N."/>
            <person name="Bonometti L."/>
            <person name="Westerberg I."/>
            <person name="Brannstrom I.O."/>
            <person name="Guillou S."/>
            <person name="Cros-Aarteil S."/>
            <person name="Calhoun S."/>
            <person name="Haridas S."/>
            <person name="Kuo A."/>
            <person name="Mondo S."/>
            <person name="Pangilinan J."/>
            <person name="Riley R."/>
            <person name="Labutti K."/>
            <person name="Andreopoulos B."/>
            <person name="Lipzen A."/>
            <person name="Chen C."/>
            <person name="Yanf M."/>
            <person name="Daum C."/>
            <person name="Ng V."/>
            <person name="Clum A."/>
            <person name="Steindorff A."/>
            <person name="Ohm R."/>
            <person name="Martin F."/>
            <person name="Silar P."/>
            <person name="Natvig D."/>
            <person name="Lalanne C."/>
            <person name="Gautier V."/>
            <person name="Ament-Velasquez S.L."/>
            <person name="Kruys A."/>
            <person name="Hutchinson M.I."/>
            <person name="Powell A.J."/>
            <person name="Barry K."/>
            <person name="Miller A.N."/>
            <person name="Grigoriev I.V."/>
            <person name="Debuchy R."/>
            <person name="Gladieux P."/>
            <person name="Thoren M.H."/>
            <person name="Johannesson H."/>
        </authorList>
    </citation>
    <scope>NUCLEOTIDE SEQUENCE</scope>
    <source>
        <strain evidence="9">CBS 307.81</strain>
    </source>
</reference>
<dbReference type="InterPro" id="IPR038765">
    <property type="entry name" value="Papain-like_cys_pep_sf"/>
</dbReference>
<sequence length="589" mass="64104">MYEPDPAAQFIHQVSAGYSLPQTLPQYTFDETPLRLTDRRGRGGGGGYGGLGGPGVGGAAGRSLLYSPIFSTPASANTAGVVGPASSTAGHGHFNFHTTSATTASALTSSVPATTHHRSSPPHFAIQKMEPTPEDLVAQEAAAREYQPQLEGPFVGEKTPSTAITNEYAKADPIYIQKTAVLPQTYSHYRPIQGDGNCGWRAIAFGYFETLVKGGNKGQIEAEKRRLEDLNSYIETIGGHSQYVYADFVEETFLLLDRVAALIGDPEQAMREVYATFNNSEIGNAIMYHFRLLASSYLKGNQDTYAAFVEHEGGVHGYCSSVLERHQVEIDHLGLSLLVDVLLKPVGFVLKVAYLDRSPGSEVNSYHLPEEARDRHPSTLGPIIHLLYRPDHYDLIYPVEPEPIPEPVNVQVHRVSFSPTFDIASAPVAMPSYGINMGVLGMLPGFHGPPPGLAPTLLDTSPSPLSAYSPSPTSTWITSPFPEPPQQAPPVSVQAAPVPMSIPIHTAPAVAPAAPLQTHPLRFSEYCQLPEYVENDTWREPSFQTSTFRNSHFNVAHYNNPNFQPEEYRPDAEDYDAPQRGSGKKRASV</sequence>
<keyword evidence="4" id="KW-0833">Ubl conjugation pathway</keyword>
<dbReference type="CDD" id="cd22749">
    <property type="entry name" value="Otubain_C65"/>
    <property type="match status" value="1"/>
</dbReference>
<dbReference type="PROSITE" id="PS50802">
    <property type="entry name" value="OTU"/>
    <property type="match status" value="1"/>
</dbReference>
<dbReference type="InterPro" id="IPR042468">
    <property type="entry name" value="Peptidase_C65_otubain_sub1"/>
</dbReference>
<evidence type="ECO:0000256" key="6">
    <source>
        <dbReference type="ARBA" id="ARBA00022807"/>
    </source>
</evidence>
<evidence type="ECO:0000256" key="7">
    <source>
        <dbReference type="SAM" id="MobiDB-lite"/>
    </source>
</evidence>
<keyword evidence="5" id="KW-0378">Hydrolase</keyword>
<dbReference type="PANTHER" id="PTHR12931:SF15">
    <property type="entry name" value="UBIQUITIN THIOESTERASE OTUBAIN-LIKE"/>
    <property type="match status" value="1"/>
</dbReference>
<dbReference type="Pfam" id="PF10275">
    <property type="entry name" value="Peptidase_C65"/>
    <property type="match status" value="1"/>
</dbReference>
<dbReference type="GO" id="GO:0005634">
    <property type="term" value="C:nucleus"/>
    <property type="evidence" value="ECO:0007669"/>
    <property type="project" value="TreeGrafter"/>
</dbReference>
<dbReference type="EMBL" id="JAULSY010000055">
    <property type="protein sequence ID" value="KAK0668527.1"/>
    <property type="molecule type" value="Genomic_DNA"/>
</dbReference>
<comment type="catalytic activity">
    <reaction evidence="1">
        <text>Thiol-dependent hydrolysis of ester, thioester, amide, peptide and isopeptide bonds formed by the C-terminal Gly of ubiquitin (a 76-residue protein attached to proteins as an intracellular targeting signal).</text>
        <dbReference type="EC" id="3.4.19.12"/>
    </reaction>
</comment>
<evidence type="ECO:0000313" key="10">
    <source>
        <dbReference type="Proteomes" id="UP001174997"/>
    </source>
</evidence>
<feature type="domain" description="OTU" evidence="8">
    <location>
        <begin position="187"/>
        <end position="399"/>
    </location>
</feature>
<accession>A0AA40DB36</accession>
<dbReference type="PANTHER" id="PTHR12931">
    <property type="entry name" value="UBIQUITIN THIOLESTERASE PROTEIN OTUB"/>
    <property type="match status" value="1"/>
</dbReference>
<dbReference type="GO" id="GO:0004843">
    <property type="term" value="F:cysteine-type deubiquitinase activity"/>
    <property type="evidence" value="ECO:0007669"/>
    <property type="project" value="UniProtKB-EC"/>
</dbReference>
<dbReference type="GO" id="GO:0071108">
    <property type="term" value="P:protein K48-linked deubiquitination"/>
    <property type="evidence" value="ECO:0007669"/>
    <property type="project" value="TreeGrafter"/>
</dbReference>
<evidence type="ECO:0000256" key="2">
    <source>
        <dbReference type="ARBA" id="ARBA00012759"/>
    </source>
</evidence>
<proteinExistence type="predicted"/>
<evidence type="ECO:0000256" key="3">
    <source>
        <dbReference type="ARBA" id="ARBA00022670"/>
    </source>
</evidence>
<keyword evidence="10" id="KW-1185">Reference proteome</keyword>
<dbReference type="EC" id="3.4.19.12" evidence="2"/>
<dbReference type="Gene3D" id="3.30.200.60">
    <property type="entry name" value="Peptidase C65 Otubain, subdomain 1"/>
    <property type="match status" value="1"/>
</dbReference>
<evidence type="ECO:0000256" key="4">
    <source>
        <dbReference type="ARBA" id="ARBA00022786"/>
    </source>
</evidence>
<dbReference type="AlphaFoldDB" id="A0AA40DB36"/>
<dbReference type="GO" id="GO:0006508">
    <property type="term" value="P:proteolysis"/>
    <property type="evidence" value="ECO:0007669"/>
    <property type="project" value="UniProtKB-KW"/>
</dbReference>
<evidence type="ECO:0000256" key="5">
    <source>
        <dbReference type="ARBA" id="ARBA00022801"/>
    </source>
</evidence>
<dbReference type="Gene3D" id="1.20.1300.20">
    <property type="entry name" value="Peptidase C65 Otubain, subdomain 2"/>
    <property type="match status" value="1"/>
</dbReference>
<dbReference type="InterPro" id="IPR042467">
    <property type="entry name" value="Peptidase_C65_otubain_sub2"/>
</dbReference>
<gene>
    <name evidence="9" type="ORF">QBC41DRAFT_121387</name>
</gene>
<feature type="region of interest" description="Disordered" evidence="7">
    <location>
        <begin position="557"/>
        <end position="589"/>
    </location>
</feature>
<evidence type="ECO:0000259" key="8">
    <source>
        <dbReference type="PROSITE" id="PS50802"/>
    </source>
</evidence>
<comment type="caution">
    <text evidence="9">The sequence shown here is derived from an EMBL/GenBank/DDBJ whole genome shotgun (WGS) entry which is preliminary data.</text>
</comment>
<keyword evidence="3" id="KW-0645">Protease</keyword>
<evidence type="ECO:0000256" key="1">
    <source>
        <dbReference type="ARBA" id="ARBA00000707"/>
    </source>
</evidence>
<organism evidence="9 10">
    <name type="scientific">Cercophora samala</name>
    <dbReference type="NCBI Taxonomy" id="330535"/>
    <lineage>
        <taxon>Eukaryota</taxon>
        <taxon>Fungi</taxon>
        <taxon>Dikarya</taxon>
        <taxon>Ascomycota</taxon>
        <taxon>Pezizomycotina</taxon>
        <taxon>Sordariomycetes</taxon>
        <taxon>Sordariomycetidae</taxon>
        <taxon>Sordariales</taxon>
        <taxon>Lasiosphaeriaceae</taxon>
        <taxon>Cercophora</taxon>
    </lineage>
</organism>
<keyword evidence="6" id="KW-0788">Thiol protease</keyword>
<evidence type="ECO:0000313" key="9">
    <source>
        <dbReference type="EMBL" id="KAK0668527.1"/>
    </source>
</evidence>
<dbReference type="Proteomes" id="UP001174997">
    <property type="component" value="Unassembled WGS sequence"/>
</dbReference>
<feature type="compositionally biased region" description="Low complexity" evidence="7">
    <location>
        <begin position="464"/>
        <end position="480"/>
    </location>
</feature>
<dbReference type="GO" id="GO:0043130">
    <property type="term" value="F:ubiquitin binding"/>
    <property type="evidence" value="ECO:0007669"/>
    <property type="project" value="TreeGrafter"/>
</dbReference>
<dbReference type="SUPFAM" id="SSF54001">
    <property type="entry name" value="Cysteine proteinases"/>
    <property type="match status" value="1"/>
</dbReference>